<dbReference type="InterPro" id="IPR025660">
    <property type="entry name" value="Pept_his_AS"/>
</dbReference>
<evidence type="ECO:0000256" key="6">
    <source>
        <dbReference type="ARBA" id="ARBA00023157"/>
    </source>
</evidence>
<dbReference type="EMBL" id="DF144582">
    <property type="protein sequence ID" value="GAA57187.1"/>
    <property type="molecule type" value="Genomic_DNA"/>
</dbReference>
<dbReference type="MEROPS" id="I29.003"/>
<keyword evidence="5" id="KW-0865">Zymogen</keyword>
<dbReference type="GO" id="GO:0006508">
    <property type="term" value="P:proteolysis"/>
    <property type="evidence" value="ECO:0007669"/>
    <property type="project" value="UniProtKB-KW"/>
</dbReference>
<keyword evidence="11" id="KW-1185">Reference proteome</keyword>
<gene>
    <name evidence="10" type="ORF">CLF_112304</name>
</gene>
<evidence type="ECO:0000256" key="2">
    <source>
        <dbReference type="ARBA" id="ARBA00022670"/>
    </source>
</evidence>
<dbReference type="PROSITE" id="PS00639">
    <property type="entry name" value="THIOL_PROTEASE_HIS"/>
    <property type="match status" value="1"/>
</dbReference>
<evidence type="ECO:0000259" key="9">
    <source>
        <dbReference type="SMART" id="SM00848"/>
    </source>
</evidence>
<evidence type="ECO:0000256" key="4">
    <source>
        <dbReference type="ARBA" id="ARBA00022807"/>
    </source>
</evidence>
<evidence type="ECO:0000313" key="10">
    <source>
        <dbReference type="EMBL" id="GAA57187.1"/>
    </source>
</evidence>
<dbReference type="InterPro" id="IPR000169">
    <property type="entry name" value="Pept_cys_AS"/>
</dbReference>
<dbReference type="AlphaFoldDB" id="G7YW57"/>
<name>G7YW57_CLOSI</name>
<evidence type="ECO:0000256" key="1">
    <source>
        <dbReference type="ARBA" id="ARBA00008455"/>
    </source>
</evidence>
<evidence type="ECO:0000256" key="3">
    <source>
        <dbReference type="ARBA" id="ARBA00022801"/>
    </source>
</evidence>
<dbReference type="PRINTS" id="PR00705">
    <property type="entry name" value="PAPAIN"/>
</dbReference>
<dbReference type="GO" id="GO:0008234">
    <property type="term" value="F:cysteine-type peptidase activity"/>
    <property type="evidence" value="ECO:0007669"/>
    <property type="project" value="UniProtKB-KW"/>
</dbReference>
<dbReference type="FunFam" id="3.90.70.10:FF:000006">
    <property type="entry name" value="Cathepsin S"/>
    <property type="match status" value="1"/>
</dbReference>
<reference key="2">
    <citation type="submission" date="2011-10" db="EMBL/GenBank/DDBJ databases">
        <title>The genome and transcriptome sequence of Clonorchis sinensis provide insights into the carcinogenic liver fluke.</title>
        <authorList>
            <person name="Wang X."/>
            <person name="Huang Y."/>
            <person name="Chen W."/>
            <person name="Liu H."/>
            <person name="Guo L."/>
            <person name="Chen Y."/>
            <person name="Luo F."/>
            <person name="Zhou W."/>
            <person name="Sun J."/>
            <person name="Mao Q."/>
            <person name="Liang P."/>
            <person name="Zhou C."/>
            <person name="Tian Y."/>
            <person name="Men J."/>
            <person name="Lv X."/>
            <person name="Huang L."/>
            <person name="Zhou J."/>
            <person name="Hu Y."/>
            <person name="Li R."/>
            <person name="Zhang F."/>
            <person name="Lei H."/>
            <person name="Li X."/>
            <person name="Hu X."/>
            <person name="Liang C."/>
            <person name="Xu J."/>
            <person name="Wu Z."/>
            <person name="Yu X."/>
        </authorList>
    </citation>
    <scope>NUCLEOTIDE SEQUENCE</scope>
    <source>
        <strain>Henan</strain>
    </source>
</reference>
<evidence type="ECO:0000313" key="11">
    <source>
        <dbReference type="Proteomes" id="UP000008909"/>
    </source>
</evidence>
<dbReference type="InterPro" id="IPR013128">
    <property type="entry name" value="Peptidase_C1A"/>
</dbReference>
<keyword evidence="4" id="KW-0788">Thiol protease</keyword>
<sequence length="368" mass="41490">MFCFVHVVCITFCLIVNSLAHVYEWDVLLKATSKIELEVNSNKLRCIESLSEHLNYTIHIAWEQFKHQFDRVYSDAEESSKRLNVFCENFLYVRRHNNAYEEGTESFKLGINQFADRLPKERENICGGHIPANLSSHGGARFRKIAAPPPKSIDWRKKGAVTSIRKQGRCGSCWAFAAAAAVEGHTYIHNNQLETLSTQQLIDCSLEYGNGGCTGGDSVTSFKYLKESGGLERDRDYPYVSDKTIRPNPECKFDWTKCAAEVTGFVVLPYHDEDAILQAVGFYGPVAISVDSRLQSFKDYKGDIYSDPLCGKNSDHSMVVVGYGEENGTPYWIIKNSWGEHWGEKGYLRLRRGVNMCGVASVSTYPLV</sequence>
<dbReference type="Proteomes" id="UP000008909">
    <property type="component" value="Unassembled WGS sequence"/>
</dbReference>
<keyword evidence="7" id="KW-0732">Signal</keyword>
<feature type="signal peptide" evidence="7">
    <location>
        <begin position="1"/>
        <end position="20"/>
    </location>
</feature>
<dbReference type="InterPro" id="IPR039417">
    <property type="entry name" value="Peptidase_C1A_papain-like"/>
</dbReference>
<evidence type="ECO:0000256" key="5">
    <source>
        <dbReference type="ARBA" id="ARBA00023145"/>
    </source>
</evidence>
<dbReference type="InterPro" id="IPR013201">
    <property type="entry name" value="Prot_inhib_I29"/>
</dbReference>
<dbReference type="CDD" id="cd02248">
    <property type="entry name" value="Peptidase_C1A"/>
    <property type="match status" value="1"/>
</dbReference>
<dbReference type="InterPro" id="IPR025661">
    <property type="entry name" value="Pept_asp_AS"/>
</dbReference>
<dbReference type="SMART" id="SM00848">
    <property type="entry name" value="Inhibitor_I29"/>
    <property type="match status" value="1"/>
</dbReference>
<protein>
    <submittedName>
        <fullName evidence="10">Cathepsin L</fullName>
    </submittedName>
</protein>
<proteinExistence type="inferred from homology"/>
<organism evidence="10 11">
    <name type="scientific">Clonorchis sinensis</name>
    <name type="common">Chinese liver fluke</name>
    <dbReference type="NCBI Taxonomy" id="79923"/>
    <lineage>
        <taxon>Eukaryota</taxon>
        <taxon>Metazoa</taxon>
        <taxon>Spiralia</taxon>
        <taxon>Lophotrochozoa</taxon>
        <taxon>Platyhelminthes</taxon>
        <taxon>Trematoda</taxon>
        <taxon>Digenea</taxon>
        <taxon>Opisthorchiida</taxon>
        <taxon>Opisthorchiata</taxon>
        <taxon>Opisthorchiidae</taxon>
        <taxon>Clonorchis</taxon>
    </lineage>
</organism>
<keyword evidence="2" id="KW-0645">Protease</keyword>
<dbReference type="PANTHER" id="PTHR12411">
    <property type="entry name" value="CYSTEINE PROTEASE FAMILY C1-RELATED"/>
    <property type="match status" value="1"/>
</dbReference>
<keyword evidence="6" id="KW-1015">Disulfide bond</keyword>
<reference evidence="10" key="1">
    <citation type="journal article" date="2011" name="Genome Biol.">
        <title>The draft genome of the carcinogenic human liver fluke Clonorchis sinensis.</title>
        <authorList>
            <person name="Wang X."/>
            <person name="Chen W."/>
            <person name="Huang Y."/>
            <person name="Sun J."/>
            <person name="Men J."/>
            <person name="Liu H."/>
            <person name="Luo F."/>
            <person name="Guo L."/>
            <person name="Lv X."/>
            <person name="Deng C."/>
            <person name="Zhou C."/>
            <person name="Fan Y."/>
            <person name="Li X."/>
            <person name="Huang L."/>
            <person name="Hu Y."/>
            <person name="Liang C."/>
            <person name="Hu X."/>
            <person name="Xu J."/>
            <person name="Yu X."/>
        </authorList>
    </citation>
    <scope>NUCLEOTIDE SEQUENCE [LARGE SCALE GENOMIC DNA]</scope>
    <source>
        <strain evidence="10">Henan</strain>
    </source>
</reference>
<dbReference type="InterPro" id="IPR000668">
    <property type="entry name" value="Peptidase_C1A_C"/>
</dbReference>
<feature type="domain" description="Peptidase C1A papain C-terminal" evidence="8">
    <location>
        <begin position="149"/>
        <end position="367"/>
    </location>
</feature>
<dbReference type="SUPFAM" id="SSF54001">
    <property type="entry name" value="Cysteine proteinases"/>
    <property type="match status" value="1"/>
</dbReference>
<dbReference type="PROSITE" id="PS00640">
    <property type="entry name" value="THIOL_PROTEASE_ASN"/>
    <property type="match status" value="1"/>
</dbReference>
<dbReference type="InterPro" id="IPR038765">
    <property type="entry name" value="Papain-like_cys_pep_sf"/>
</dbReference>
<dbReference type="Gene3D" id="3.90.70.10">
    <property type="entry name" value="Cysteine proteinases"/>
    <property type="match status" value="1"/>
</dbReference>
<accession>G7YW57</accession>
<dbReference type="Pfam" id="PF00112">
    <property type="entry name" value="Peptidase_C1"/>
    <property type="match status" value="1"/>
</dbReference>
<evidence type="ECO:0000259" key="8">
    <source>
        <dbReference type="SMART" id="SM00645"/>
    </source>
</evidence>
<dbReference type="Pfam" id="PF08246">
    <property type="entry name" value="Inhibitor_I29"/>
    <property type="match status" value="1"/>
</dbReference>
<keyword evidence="3" id="KW-0378">Hydrolase</keyword>
<comment type="similarity">
    <text evidence="1">Belongs to the peptidase C1 family.</text>
</comment>
<dbReference type="SMART" id="SM00645">
    <property type="entry name" value="Pept_C1"/>
    <property type="match status" value="1"/>
</dbReference>
<dbReference type="PROSITE" id="PS00139">
    <property type="entry name" value="THIOL_PROTEASE_CYS"/>
    <property type="match status" value="1"/>
</dbReference>
<feature type="chain" id="PRO_5018653474" evidence="7">
    <location>
        <begin position="21"/>
        <end position="368"/>
    </location>
</feature>
<evidence type="ECO:0000256" key="7">
    <source>
        <dbReference type="SAM" id="SignalP"/>
    </source>
</evidence>
<feature type="domain" description="Cathepsin propeptide inhibitor" evidence="9">
    <location>
        <begin position="62"/>
        <end position="122"/>
    </location>
</feature>